<dbReference type="STRING" id="299262.BWR18_18110"/>
<dbReference type="Pfam" id="PF18953">
    <property type="entry name" value="SAP_new25"/>
    <property type="match status" value="1"/>
</dbReference>
<dbReference type="KEGG" id="tom:BWR18_18110"/>
<reference evidence="2 3" key="1">
    <citation type="submission" date="2017-01" db="EMBL/GenBank/DDBJ databases">
        <title>Complete genome of Tateyamaria omphalii DOK1-4 isolated from seawater in Dokdo.</title>
        <authorList>
            <person name="Kim J.H."/>
            <person name="Chi W.-J."/>
        </authorList>
    </citation>
    <scope>NUCLEOTIDE SEQUENCE [LARGE SCALE GENOMIC DNA]</scope>
    <source>
        <strain evidence="2 3">DOK1-4</strain>
    </source>
</reference>
<feature type="domain" description="DUF6434" evidence="1">
    <location>
        <begin position="59"/>
        <end position="120"/>
    </location>
</feature>
<dbReference type="EMBL" id="CP019312">
    <property type="protein sequence ID" value="APX13382.1"/>
    <property type="molecule type" value="Genomic_DNA"/>
</dbReference>
<organism evidence="2 3">
    <name type="scientific">Tateyamaria omphalii</name>
    <dbReference type="NCBI Taxonomy" id="299262"/>
    <lineage>
        <taxon>Bacteria</taxon>
        <taxon>Pseudomonadati</taxon>
        <taxon>Pseudomonadota</taxon>
        <taxon>Alphaproteobacteria</taxon>
        <taxon>Rhodobacterales</taxon>
        <taxon>Roseobacteraceae</taxon>
        <taxon>Tateyamaria</taxon>
    </lineage>
</organism>
<dbReference type="Proteomes" id="UP000186336">
    <property type="component" value="Chromosome"/>
</dbReference>
<evidence type="ECO:0000313" key="3">
    <source>
        <dbReference type="Proteomes" id="UP000186336"/>
    </source>
</evidence>
<dbReference type="AlphaFoldDB" id="A0A1P8MZG4"/>
<protein>
    <recommendedName>
        <fullName evidence="1">DUF6434 domain-containing protein</fullName>
    </recommendedName>
</protein>
<evidence type="ECO:0000259" key="1">
    <source>
        <dbReference type="Pfam" id="PF20026"/>
    </source>
</evidence>
<dbReference type="InterPro" id="IPR045492">
    <property type="entry name" value="DUF6434"/>
</dbReference>
<name>A0A1P8MZG4_9RHOB</name>
<keyword evidence="3" id="KW-1185">Reference proteome</keyword>
<dbReference type="Pfam" id="PF20026">
    <property type="entry name" value="DUF6434"/>
    <property type="match status" value="1"/>
</dbReference>
<accession>A0A1P8MZG4</accession>
<sequence length="192" mass="21439">MTATEFDRWYWPVDALKAFCEALDIPATGTKATLRDRVAAALSGAPLPKAPKRSGTSTFNWAKADLTPDTVITDTVSFGPNVRGYFKSRIGPKFSCHGDFMDWMRSNTGATLADAEQAWHMLEARKDDPTFRREIATCNNYLQYLRDARDAHPDLTLEQAKACWDAKKIQPAPGGYVRFETVDLTALSRENS</sequence>
<gene>
    <name evidence="2" type="ORF">BWR18_18110</name>
</gene>
<dbReference type="RefSeq" id="WP_076629816.1">
    <property type="nucleotide sequence ID" value="NZ_CP019312.1"/>
</dbReference>
<evidence type="ECO:0000313" key="2">
    <source>
        <dbReference type="EMBL" id="APX13382.1"/>
    </source>
</evidence>
<proteinExistence type="predicted"/>